<protein>
    <submittedName>
        <fullName evidence="1">Uncharacterized protein</fullName>
    </submittedName>
</protein>
<dbReference type="EMBL" id="ML208477">
    <property type="protein sequence ID" value="TFK64373.1"/>
    <property type="molecule type" value="Genomic_DNA"/>
</dbReference>
<gene>
    <name evidence="1" type="ORF">BDN72DRAFT_901615</name>
</gene>
<organism evidence="1 2">
    <name type="scientific">Pluteus cervinus</name>
    <dbReference type="NCBI Taxonomy" id="181527"/>
    <lineage>
        <taxon>Eukaryota</taxon>
        <taxon>Fungi</taxon>
        <taxon>Dikarya</taxon>
        <taxon>Basidiomycota</taxon>
        <taxon>Agaricomycotina</taxon>
        <taxon>Agaricomycetes</taxon>
        <taxon>Agaricomycetidae</taxon>
        <taxon>Agaricales</taxon>
        <taxon>Pluteineae</taxon>
        <taxon>Pluteaceae</taxon>
        <taxon>Pluteus</taxon>
    </lineage>
</organism>
<name>A0ACD3AEQ3_9AGAR</name>
<evidence type="ECO:0000313" key="1">
    <source>
        <dbReference type="EMBL" id="TFK64373.1"/>
    </source>
</evidence>
<reference evidence="1 2" key="1">
    <citation type="journal article" date="2019" name="Nat. Ecol. Evol.">
        <title>Megaphylogeny resolves global patterns of mushroom evolution.</title>
        <authorList>
            <person name="Varga T."/>
            <person name="Krizsan K."/>
            <person name="Foldi C."/>
            <person name="Dima B."/>
            <person name="Sanchez-Garcia M."/>
            <person name="Sanchez-Ramirez S."/>
            <person name="Szollosi G.J."/>
            <person name="Szarkandi J.G."/>
            <person name="Papp V."/>
            <person name="Albert L."/>
            <person name="Andreopoulos W."/>
            <person name="Angelini C."/>
            <person name="Antonin V."/>
            <person name="Barry K.W."/>
            <person name="Bougher N.L."/>
            <person name="Buchanan P."/>
            <person name="Buyck B."/>
            <person name="Bense V."/>
            <person name="Catcheside P."/>
            <person name="Chovatia M."/>
            <person name="Cooper J."/>
            <person name="Damon W."/>
            <person name="Desjardin D."/>
            <person name="Finy P."/>
            <person name="Geml J."/>
            <person name="Haridas S."/>
            <person name="Hughes K."/>
            <person name="Justo A."/>
            <person name="Karasinski D."/>
            <person name="Kautmanova I."/>
            <person name="Kiss B."/>
            <person name="Kocsube S."/>
            <person name="Kotiranta H."/>
            <person name="LaButti K.M."/>
            <person name="Lechner B.E."/>
            <person name="Liimatainen K."/>
            <person name="Lipzen A."/>
            <person name="Lukacs Z."/>
            <person name="Mihaltcheva S."/>
            <person name="Morgado L.N."/>
            <person name="Niskanen T."/>
            <person name="Noordeloos M.E."/>
            <person name="Ohm R.A."/>
            <person name="Ortiz-Santana B."/>
            <person name="Ovrebo C."/>
            <person name="Racz N."/>
            <person name="Riley R."/>
            <person name="Savchenko A."/>
            <person name="Shiryaev A."/>
            <person name="Soop K."/>
            <person name="Spirin V."/>
            <person name="Szebenyi C."/>
            <person name="Tomsovsky M."/>
            <person name="Tulloss R.E."/>
            <person name="Uehling J."/>
            <person name="Grigoriev I.V."/>
            <person name="Vagvolgyi C."/>
            <person name="Papp T."/>
            <person name="Martin F.M."/>
            <person name="Miettinen O."/>
            <person name="Hibbett D.S."/>
            <person name="Nagy L.G."/>
        </authorList>
    </citation>
    <scope>NUCLEOTIDE SEQUENCE [LARGE SCALE GENOMIC DNA]</scope>
    <source>
        <strain evidence="1 2">NL-1719</strain>
    </source>
</reference>
<evidence type="ECO:0000313" key="2">
    <source>
        <dbReference type="Proteomes" id="UP000308600"/>
    </source>
</evidence>
<sequence>MTDIRPSFTFDGIPWVYAPTRWIKALPASTSSTVAPPDQFPQPFLNAIQRFEGGRINEGDQYLKLFRIRAGLEDGTPSTADTDFAQYYALLMAYKLLDVLTARSLLPTDWEANSYLENLIGAHVPEFELTRKFNNWVDRLSTFRDQLVNSTKIKVPTFDSGTTTRYLCEYVSKSTSTTDISRPMNNISVAALHLHHLFKGHIDIAATQDVFAGLNIAPEVQQQFERTKLGNFKNPLHVALSLSPLLLFLQVNMIKKPVGRTRLLDAWKTTGRRKPQDIHRAESLAWAMLFDIASGASSVEDSVKKCLNAVLESDLVQTPWHDWFCASSSKLAKPAPQQTPASSTNIAPQYAPPPTPISPLDRRANQVHRNKSPLSRPRPTSSIVHMTPLQSTPRPPASSPPSPTQIVSAPSLLRSASLTRNDRYDAQDASPPPPSPGSQPPQEEHPEKGRENQRCSAPPPDEPQQTATPSKQQDRDVDMDQEKEPSVERNESAPQTVQNWPRATNNGDDNIERPGSSRRSRDEGETELSDEVQSKPPAKRKKKRKPTSTTGSKAKGAKAQRTARGKGAGGDGEDGDVEGESEFEEEEEARRKKPRTEVPDPPSDTSLPTVPTLGRGPFLPARDDSSVPADVTPSSNHTTTFDPASTRSYATSLTFHNVLNQEEAFELSFHEDGQLSWFQEGMDSVKLSAERVPLYLAQEDTTRDLSGIRLMSREEFGTKWRDLMGDFQKRHIVVVGKDLARYKFDAEGLSTVLPRFESDMPTTKFEDQSPLGVDSKIWPTARVLILADSQQAKDGHGKMLSYFNTKVDGPAPHHSLATEIYASQVTYAGRGLEYYLPEFLRWGHASTMGSYIPWNPSQFAGHFESVICGSRLFFLSRPKDNDKDPSRFLYNADVFSTYKTNLINSEDWDIEAVIVPAGSEIYIRPFTPYASISLCSSISHGAYFIPRSMIERIIIGLYQRWATTEETSGLHVAVEHASRAIISLWREHFVYDSVPRDQHIPDLETVEGAQQLFCLSAYRELANICCPDSYAEDDFSEGLSHDLRMGFIQSRELSRDLMQWFFANFTFENSSGGESDIRQTYYKYLAGIVKALLNQRKHHRKGTVGLERMEQLVKLSFEAREEFWRVYESDDVASSYCGRLEGTIITRNTDTKCFDTLPNGYTCEDLVWKHVNESKS</sequence>
<accession>A0ACD3AEQ3</accession>
<dbReference type="Proteomes" id="UP000308600">
    <property type="component" value="Unassembled WGS sequence"/>
</dbReference>
<keyword evidence="2" id="KW-1185">Reference proteome</keyword>
<proteinExistence type="predicted"/>